<dbReference type="Proteomes" id="UP000308114">
    <property type="component" value="Unassembled WGS sequence"/>
</dbReference>
<accession>A0A4V5SRG7</accession>
<dbReference type="EMBL" id="PNXQ01000016">
    <property type="protein sequence ID" value="TKH42081.1"/>
    <property type="molecule type" value="Genomic_DNA"/>
</dbReference>
<evidence type="ECO:0000313" key="2">
    <source>
        <dbReference type="Proteomes" id="UP000308114"/>
    </source>
</evidence>
<comment type="caution">
    <text evidence="1">The sequence shown here is derived from an EMBL/GenBank/DDBJ whole genome shotgun (WGS) entry which is preliminary data.</text>
</comment>
<proteinExistence type="predicted"/>
<sequence length="69" mass="7798">MSAFFEFLQYSIGAIFMKKSPIAGICMLCNDPNPNPEHTTMGVSFCDTCWDVMKSGDEDKLGERIVWDK</sequence>
<name>A0A4V5SRG7_9BACL</name>
<dbReference type="AlphaFoldDB" id="A0A4V5SRG7"/>
<gene>
    <name evidence="1" type="ORF">C1I60_22555</name>
</gene>
<evidence type="ECO:0000313" key="1">
    <source>
        <dbReference type="EMBL" id="TKH42081.1"/>
    </source>
</evidence>
<reference evidence="1 2" key="1">
    <citation type="submission" date="2018-01" db="EMBL/GenBank/DDBJ databases">
        <title>Bacillales members from the olive rhizosphere are effective biological control agents against Verticillium dahliae.</title>
        <authorList>
            <person name="Gomez-Lama C."/>
            <person name="Legarda G."/>
            <person name="Ruano-Rosa D."/>
            <person name="Pizarro-Tobias P."/>
            <person name="Valverde-Corredor A."/>
            <person name="Niqui J.L."/>
            <person name="Trivino J.C."/>
            <person name="Roca A."/>
            <person name="Mercado-Blanco J."/>
        </authorList>
    </citation>
    <scope>NUCLEOTIDE SEQUENCE [LARGE SCALE GENOMIC DNA]</scope>
    <source>
        <strain evidence="1 2">PIC167</strain>
    </source>
</reference>
<organism evidence="1 2">
    <name type="scientific">Paenibacillus terrae</name>
    <dbReference type="NCBI Taxonomy" id="159743"/>
    <lineage>
        <taxon>Bacteria</taxon>
        <taxon>Bacillati</taxon>
        <taxon>Bacillota</taxon>
        <taxon>Bacilli</taxon>
        <taxon>Bacillales</taxon>
        <taxon>Paenibacillaceae</taxon>
        <taxon>Paenibacillus</taxon>
    </lineage>
</organism>
<protein>
    <submittedName>
        <fullName evidence="1">Uncharacterized protein</fullName>
    </submittedName>
</protein>